<feature type="transmembrane region" description="Helical" evidence="1">
    <location>
        <begin position="65"/>
        <end position="84"/>
    </location>
</feature>
<feature type="transmembrane region" description="Helical" evidence="1">
    <location>
        <begin position="131"/>
        <end position="150"/>
    </location>
</feature>
<dbReference type="Proteomes" id="UP000002030">
    <property type="component" value="Chromosome"/>
</dbReference>
<feature type="transmembrane region" description="Helical" evidence="1">
    <location>
        <begin position="90"/>
        <end position="119"/>
    </location>
</feature>
<dbReference type="KEGG" id="tai:Taci_0403"/>
<gene>
    <name evidence="2" type="ordered locus">Taci_0403</name>
</gene>
<dbReference type="EnsemblBacteria" id="ACZ18640">
    <property type="protein sequence ID" value="ACZ18640"/>
    <property type="gene ID" value="Taci_0403"/>
</dbReference>
<keyword evidence="3" id="KW-1185">Reference proteome</keyword>
<dbReference type="OrthoDB" id="9776502at2"/>
<feature type="transmembrane region" description="Helical" evidence="1">
    <location>
        <begin position="328"/>
        <end position="347"/>
    </location>
</feature>
<dbReference type="InterPro" id="IPR011470">
    <property type="entry name" value="DUF1576"/>
</dbReference>
<dbReference type="HOGENOM" id="CLU_031185_0_0_0"/>
<keyword evidence="1" id="KW-1133">Transmembrane helix</keyword>
<sequence length="421" mass="44051">MVEEQRKEFRRYWIVASFMFAVAIYGMYLCDGQVDELLAGLTRIITSPSTLITDYVLLGGPSAAFVNAGMLGLSALGVCAVAGVGLTGPAIAAVFTVCGFGFFGKNLFNVWPIIFGVALHSRFKGLPFKDHLLIALFGTSLAPLVSELAFGGHLSPMGNGPFSLVMAVLGGLAVGFFLPPLAKHFLVVHQGYNLYNVGFSCGFLGLVALGTLRALGIPLEGGFYWFHGGHDLFFVPLLLFFSGMIITGFIICPDFRRGLAELYSSSGRLVSDFVQYAGFGPSLVNMGTLGLVGLLYLKFTGGDINGPTIGGLMTLSGFGGFGKHLRNVLPVALGTWFAGAISVWPVNNPGATLAVLFSGCLAPVGGAFGPAAGFAAGFLHLIVVMTVGGIHGGLSLYNNGLSGGIVAAMLLPVLESLREED</sequence>
<feature type="transmembrane region" description="Helical" evidence="1">
    <location>
        <begin position="304"/>
        <end position="321"/>
    </location>
</feature>
<feature type="transmembrane region" description="Helical" evidence="1">
    <location>
        <begin position="232"/>
        <end position="252"/>
    </location>
</feature>
<dbReference type="STRING" id="525903.Taci_0403"/>
<protein>
    <recommendedName>
        <fullName evidence="4">DUF1576 domain-containing protein</fullName>
    </recommendedName>
</protein>
<feature type="transmembrane region" description="Helical" evidence="1">
    <location>
        <begin position="194"/>
        <end position="212"/>
    </location>
</feature>
<keyword evidence="1" id="KW-0812">Transmembrane</keyword>
<feature type="transmembrane region" description="Helical" evidence="1">
    <location>
        <begin position="353"/>
        <end position="384"/>
    </location>
</feature>
<proteinExistence type="predicted"/>
<accession>D1B8N7</accession>
<dbReference type="EMBL" id="CP001818">
    <property type="protein sequence ID" value="ACZ18640.1"/>
    <property type="molecule type" value="Genomic_DNA"/>
</dbReference>
<dbReference type="Pfam" id="PF07613">
    <property type="entry name" value="DUF1576"/>
    <property type="match status" value="2"/>
</dbReference>
<organism evidence="2 3">
    <name type="scientific">Thermanaerovibrio acidaminovorans (strain ATCC 49978 / DSM 6589 / Su883)</name>
    <name type="common">Selenomonas acidaminovorans</name>
    <dbReference type="NCBI Taxonomy" id="525903"/>
    <lineage>
        <taxon>Bacteria</taxon>
        <taxon>Thermotogati</taxon>
        <taxon>Synergistota</taxon>
        <taxon>Synergistia</taxon>
        <taxon>Synergistales</taxon>
        <taxon>Synergistaceae</taxon>
        <taxon>Thermanaerovibrio</taxon>
    </lineage>
</organism>
<name>D1B8N7_THEAS</name>
<reference evidence="2 3" key="1">
    <citation type="journal article" date="2009" name="Stand. Genomic Sci.">
        <title>Complete genome sequence of Thermanaerovibrio acidaminovorans type strain (Su883).</title>
        <authorList>
            <person name="Chovatia M."/>
            <person name="Sikorski J."/>
            <person name="Schroder M."/>
            <person name="Lapidus A."/>
            <person name="Nolan M."/>
            <person name="Tice H."/>
            <person name="Glavina Del Rio T."/>
            <person name="Copeland A."/>
            <person name="Cheng J.F."/>
            <person name="Lucas S."/>
            <person name="Chen F."/>
            <person name="Bruce D."/>
            <person name="Goodwin L."/>
            <person name="Pitluck S."/>
            <person name="Ivanova N."/>
            <person name="Mavromatis K."/>
            <person name="Ovchinnikova G."/>
            <person name="Pati A."/>
            <person name="Chen A."/>
            <person name="Palaniappan K."/>
            <person name="Land M."/>
            <person name="Hauser L."/>
            <person name="Chang Y.J."/>
            <person name="Jeffries C.D."/>
            <person name="Chain P."/>
            <person name="Saunders E."/>
            <person name="Detter J.C."/>
            <person name="Brettin T."/>
            <person name="Rohde M."/>
            <person name="Goker M."/>
            <person name="Spring S."/>
            <person name="Bristow J."/>
            <person name="Markowitz V."/>
            <person name="Hugenholtz P."/>
            <person name="Kyrpides N.C."/>
            <person name="Klenk H.P."/>
            <person name="Eisen J.A."/>
        </authorList>
    </citation>
    <scope>NUCLEOTIDE SEQUENCE [LARGE SCALE GENOMIC DNA]</scope>
    <source>
        <strain evidence="3">ATCC 49978 / DSM 6589 / Su883</strain>
    </source>
</reference>
<evidence type="ECO:0008006" key="4">
    <source>
        <dbReference type="Google" id="ProtNLM"/>
    </source>
</evidence>
<feature type="transmembrane region" description="Helical" evidence="1">
    <location>
        <begin position="396"/>
        <end position="414"/>
    </location>
</feature>
<evidence type="ECO:0000256" key="1">
    <source>
        <dbReference type="SAM" id="Phobius"/>
    </source>
</evidence>
<dbReference type="RefSeq" id="WP_012869156.1">
    <property type="nucleotide sequence ID" value="NC_013522.1"/>
</dbReference>
<dbReference type="AlphaFoldDB" id="D1B8N7"/>
<feature type="transmembrane region" description="Helical" evidence="1">
    <location>
        <begin position="273"/>
        <end position="298"/>
    </location>
</feature>
<keyword evidence="1" id="KW-0472">Membrane</keyword>
<feature type="transmembrane region" description="Helical" evidence="1">
    <location>
        <begin position="12"/>
        <end position="28"/>
    </location>
</feature>
<evidence type="ECO:0000313" key="2">
    <source>
        <dbReference type="EMBL" id="ACZ18640.1"/>
    </source>
</evidence>
<dbReference type="eggNOG" id="ENOG502Z7MK">
    <property type="taxonomic scope" value="Bacteria"/>
</dbReference>
<feature type="transmembrane region" description="Helical" evidence="1">
    <location>
        <begin position="40"/>
        <end position="58"/>
    </location>
</feature>
<evidence type="ECO:0000313" key="3">
    <source>
        <dbReference type="Proteomes" id="UP000002030"/>
    </source>
</evidence>
<feature type="transmembrane region" description="Helical" evidence="1">
    <location>
        <begin position="162"/>
        <end position="182"/>
    </location>
</feature>